<evidence type="ECO:0000256" key="1">
    <source>
        <dbReference type="ARBA" id="ARBA00022679"/>
    </source>
</evidence>
<keyword evidence="7" id="KW-0723">Serine/threonine-protein kinase</keyword>
<reference evidence="9" key="5">
    <citation type="submission" date="2025-09" db="UniProtKB">
        <authorList>
            <consortium name="Ensembl"/>
        </authorList>
    </citation>
    <scope>IDENTIFICATION</scope>
</reference>
<dbReference type="AlphaFoldDB" id="A0A4W3GD09"/>
<evidence type="ECO:0000259" key="8">
    <source>
        <dbReference type="PROSITE" id="PS50011"/>
    </source>
</evidence>
<accession>A0A4W3GD09</accession>
<evidence type="ECO:0000313" key="10">
    <source>
        <dbReference type="Proteomes" id="UP000314986"/>
    </source>
</evidence>
<evidence type="ECO:0000313" key="9">
    <source>
        <dbReference type="Ensembl" id="ENSCMIP00000001163.1"/>
    </source>
</evidence>
<dbReference type="SMART" id="SM00220">
    <property type="entry name" value="S_TKc"/>
    <property type="match status" value="1"/>
</dbReference>
<dbReference type="Pfam" id="PF00069">
    <property type="entry name" value="Pkinase"/>
    <property type="match status" value="1"/>
</dbReference>
<dbReference type="InterPro" id="IPR050339">
    <property type="entry name" value="CC_SR_Kinase"/>
</dbReference>
<dbReference type="GeneTree" id="ENSGT00940000163863"/>
<evidence type="ECO:0000256" key="4">
    <source>
        <dbReference type="ARBA" id="ARBA00022840"/>
    </source>
</evidence>
<dbReference type="PANTHER" id="PTHR11042">
    <property type="entry name" value="EUKARYOTIC TRANSLATION INITIATION FACTOR 2-ALPHA KINASE EIF2-ALPHA KINASE -RELATED"/>
    <property type="match status" value="1"/>
</dbReference>
<reference evidence="9" key="4">
    <citation type="submission" date="2025-08" db="UniProtKB">
        <authorList>
            <consortium name="Ensembl"/>
        </authorList>
    </citation>
    <scope>IDENTIFICATION</scope>
</reference>
<keyword evidence="10" id="KW-1185">Reference proteome</keyword>
<evidence type="ECO:0000256" key="5">
    <source>
        <dbReference type="ARBA" id="ARBA00037982"/>
    </source>
</evidence>
<protein>
    <recommendedName>
        <fullName evidence="8">Protein kinase domain-containing protein</fullName>
    </recommendedName>
</protein>
<dbReference type="InterPro" id="IPR017441">
    <property type="entry name" value="Protein_kinase_ATP_BS"/>
</dbReference>
<dbReference type="GO" id="GO:0004694">
    <property type="term" value="F:eukaryotic translation initiation factor 2alpha kinase activity"/>
    <property type="evidence" value="ECO:0007669"/>
    <property type="project" value="TreeGrafter"/>
</dbReference>
<name>A0A4W3GD09_CALMI</name>
<keyword evidence="3" id="KW-0418">Kinase</keyword>
<dbReference type="PROSITE" id="PS50011">
    <property type="entry name" value="PROTEIN_KINASE_DOM"/>
    <property type="match status" value="1"/>
</dbReference>
<dbReference type="InParanoid" id="A0A4W3GD09"/>
<reference evidence="10" key="3">
    <citation type="journal article" date="2014" name="Nature">
        <title>Elephant shark genome provides unique insights into gnathostome evolution.</title>
        <authorList>
            <consortium name="International Elephant Shark Genome Sequencing Consortium"/>
            <person name="Venkatesh B."/>
            <person name="Lee A.P."/>
            <person name="Ravi V."/>
            <person name="Maurya A.K."/>
            <person name="Lian M.M."/>
            <person name="Swann J.B."/>
            <person name="Ohta Y."/>
            <person name="Flajnik M.F."/>
            <person name="Sutoh Y."/>
            <person name="Kasahara M."/>
            <person name="Hoon S."/>
            <person name="Gangu V."/>
            <person name="Roy S.W."/>
            <person name="Irimia M."/>
            <person name="Korzh V."/>
            <person name="Kondrychyn I."/>
            <person name="Lim Z.W."/>
            <person name="Tay B.H."/>
            <person name="Tohari S."/>
            <person name="Kong K.W."/>
            <person name="Ho S."/>
            <person name="Lorente-Galdos B."/>
            <person name="Quilez J."/>
            <person name="Marques-Bonet T."/>
            <person name="Raney B.J."/>
            <person name="Ingham P.W."/>
            <person name="Tay A."/>
            <person name="Hillier L.W."/>
            <person name="Minx P."/>
            <person name="Boehm T."/>
            <person name="Wilson R.K."/>
            <person name="Brenner S."/>
            <person name="Warren W.C."/>
        </authorList>
    </citation>
    <scope>NUCLEOTIDE SEQUENCE [LARGE SCALE GENOMIC DNA]</scope>
</reference>
<dbReference type="SUPFAM" id="SSF56112">
    <property type="entry name" value="Protein kinase-like (PK-like)"/>
    <property type="match status" value="1"/>
</dbReference>
<proteinExistence type="inferred from homology"/>
<dbReference type="STRING" id="7868.ENSCMIP00000001163"/>
<feature type="domain" description="Protein kinase" evidence="8">
    <location>
        <begin position="145"/>
        <end position="408"/>
    </location>
</feature>
<organism evidence="9 10">
    <name type="scientific">Callorhinchus milii</name>
    <name type="common">Ghost shark</name>
    <dbReference type="NCBI Taxonomy" id="7868"/>
    <lineage>
        <taxon>Eukaryota</taxon>
        <taxon>Metazoa</taxon>
        <taxon>Chordata</taxon>
        <taxon>Craniata</taxon>
        <taxon>Vertebrata</taxon>
        <taxon>Chondrichthyes</taxon>
        <taxon>Holocephali</taxon>
        <taxon>Chimaeriformes</taxon>
        <taxon>Callorhinchidae</taxon>
        <taxon>Callorhinchus</taxon>
    </lineage>
</organism>
<dbReference type="PROSITE" id="PS00107">
    <property type="entry name" value="PROTEIN_KINASE_ATP"/>
    <property type="match status" value="1"/>
</dbReference>
<dbReference type="InterPro" id="IPR000719">
    <property type="entry name" value="Prot_kinase_dom"/>
</dbReference>
<reference evidence="10" key="2">
    <citation type="journal article" date="2007" name="PLoS Biol.">
        <title>Survey sequencing and comparative analysis of the elephant shark (Callorhinchus milii) genome.</title>
        <authorList>
            <person name="Venkatesh B."/>
            <person name="Kirkness E.F."/>
            <person name="Loh Y.H."/>
            <person name="Halpern A.L."/>
            <person name="Lee A.P."/>
            <person name="Johnson J."/>
            <person name="Dandona N."/>
            <person name="Viswanathan L.D."/>
            <person name="Tay A."/>
            <person name="Venter J.C."/>
            <person name="Strausberg R.L."/>
            <person name="Brenner S."/>
        </authorList>
    </citation>
    <scope>NUCLEOTIDE SEQUENCE [LARGE SCALE GENOMIC DNA]</scope>
</reference>
<evidence type="ECO:0000256" key="7">
    <source>
        <dbReference type="RuleBase" id="RU000304"/>
    </source>
</evidence>
<dbReference type="GO" id="GO:0005634">
    <property type="term" value="C:nucleus"/>
    <property type="evidence" value="ECO:0007669"/>
    <property type="project" value="TreeGrafter"/>
</dbReference>
<keyword evidence="2 6" id="KW-0547">Nucleotide-binding</keyword>
<dbReference type="InterPro" id="IPR008271">
    <property type="entry name" value="Ser/Thr_kinase_AS"/>
</dbReference>
<dbReference type="PANTHER" id="PTHR11042:SF194">
    <property type="entry name" value="DOUBLE-STRANDED RNA ACTIVATED PROTEIN KINASE"/>
    <property type="match status" value="1"/>
</dbReference>
<dbReference type="Gene3D" id="1.10.510.10">
    <property type="entry name" value="Transferase(Phosphotransferase) domain 1"/>
    <property type="match status" value="1"/>
</dbReference>
<evidence type="ECO:0000256" key="6">
    <source>
        <dbReference type="PROSITE-ProRule" id="PRU10141"/>
    </source>
</evidence>
<dbReference type="GO" id="GO:0005524">
    <property type="term" value="F:ATP binding"/>
    <property type="evidence" value="ECO:0007669"/>
    <property type="project" value="UniProtKB-UniRule"/>
</dbReference>
<keyword evidence="1" id="KW-0808">Transferase</keyword>
<evidence type="ECO:0000256" key="3">
    <source>
        <dbReference type="ARBA" id="ARBA00022777"/>
    </source>
</evidence>
<dbReference type="InterPro" id="IPR011009">
    <property type="entry name" value="Kinase-like_dom_sf"/>
</dbReference>
<dbReference type="PROSITE" id="PS00108">
    <property type="entry name" value="PROTEIN_KINASE_ST"/>
    <property type="match status" value="1"/>
</dbReference>
<feature type="binding site" evidence="6">
    <location>
        <position position="179"/>
    </location>
    <ligand>
        <name>ATP</name>
        <dbReference type="ChEBI" id="CHEBI:30616"/>
    </ligand>
</feature>
<dbReference type="Proteomes" id="UP000314986">
    <property type="component" value="Unassembled WGS sequence"/>
</dbReference>
<evidence type="ECO:0000256" key="2">
    <source>
        <dbReference type="ARBA" id="ARBA00022741"/>
    </source>
</evidence>
<dbReference type="OMA" id="PSHTSEM"/>
<sequence length="408" mass="46891">MDGLYKLIAPDMCPFIFNTLPVLLTRNKKLLLLLSLNLSYRLVSVRFVEEEGGVGSVIKALAFIRKLKKNIDWIICYSQMLNIIVSFRNASEYLFSTPKSKGKGRRSIAANFSSSMNDPSTSQADSEDSWVEFEGPQDRLHQEFSDIQYGLGSGAFGNVFKAKKKMDNRYYAVKSIILKDDGKEKREVELLARMSHENIVRYYHSWIEHSSKMKKNTLYIQMELCEEHTLQDWLETFANSNREKEPVSISIFTQLVAGVKYIHDQKMIHRDLKPANIFLSEGNKVKIGDFGLAAIMNEKNAHTVDVGTRKYVSPEQQIISSYTNKTDIFPLGLIYFELFWIFCGTGHEKNAKWQKIRSGDFPSPFPENFEFQTKVIKMMLTNSPELRPTADDVKQILNRGLQEESKTI</sequence>
<dbReference type="Gene3D" id="3.30.200.20">
    <property type="entry name" value="Phosphorylase Kinase, domain 1"/>
    <property type="match status" value="1"/>
</dbReference>
<dbReference type="Ensembl" id="ENSCMIT00000001221.1">
    <property type="protein sequence ID" value="ENSCMIP00000001163.1"/>
    <property type="gene ID" value="ENSCMIG00000000782.1"/>
</dbReference>
<comment type="similarity">
    <text evidence="5">Belongs to the protein kinase superfamily. Ser/Thr protein kinase family. GCN2 subfamily.</text>
</comment>
<dbReference type="GO" id="GO:0005737">
    <property type="term" value="C:cytoplasm"/>
    <property type="evidence" value="ECO:0007669"/>
    <property type="project" value="TreeGrafter"/>
</dbReference>
<keyword evidence="4 6" id="KW-0067">ATP-binding</keyword>
<reference evidence="10" key="1">
    <citation type="journal article" date="2006" name="Science">
        <title>Ancient noncoding elements conserved in the human genome.</title>
        <authorList>
            <person name="Venkatesh B."/>
            <person name="Kirkness E.F."/>
            <person name="Loh Y.H."/>
            <person name="Halpern A.L."/>
            <person name="Lee A.P."/>
            <person name="Johnson J."/>
            <person name="Dandona N."/>
            <person name="Viswanathan L.D."/>
            <person name="Tay A."/>
            <person name="Venter J.C."/>
            <person name="Strausberg R.L."/>
            <person name="Brenner S."/>
        </authorList>
    </citation>
    <scope>NUCLEOTIDE SEQUENCE [LARGE SCALE GENOMIC DNA]</scope>
</reference>